<dbReference type="PRINTS" id="PR01506">
    <property type="entry name" value="TATBPROTEIN"/>
</dbReference>
<keyword evidence="6 9" id="KW-1133">Transmembrane helix</keyword>
<keyword evidence="5 9" id="KW-0653">Protein transport</keyword>
<dbReference type="GO" id="GO:0033281">
    <property type="term" value="C:TAT protein transport complex"/>
    <property type="evidence" value="ECO:0007669"/>
    <property type="project" value="UniProtKB-UniRule"/>
</dbReference>
<dbReference type="Proteomes" id="UP000244081">
    <property type="component" value="Unassembled WGS sequence"/>
</dbReference>
<evidence type="ECO:0000313" key="13">
    <source>
        <dbReference type="Proteomes" id="UP000244081"/>
    </source>
</evidence>
<proteinExistence type="inferred from homology"/>
<dbReference type="InterPro" id="IPR003369">
    <property type="entry name" value="TatA/B/E"/>
</dbReference>
<keyword evidence="3 9" id="KW-1003">Cell membrane</keyword>
<evidence type="ECO:0000256" key="5">
    <source>
        <dbReference type="ARBA" id="ARBA00022927"/>
    </source>
</evidence>
<keyword evidence="13" id="KW-1185">Reference proteome</keyword>
<dbReference type="PANTHER" id="PTHR33162">
    <property type="entry name" value="SEC-INDEPENDENT PROTEIN TRANSLOCASE PROTEIN TATA, CHLOROPLASTIC"/>
    <property type="match status" value="1"/>
</dbReference>
<dbReference type="RefSeq" id="WP_210203532.1">
    <property type="nucleotide sequence ID" value="NZ_QAYG01000005.1"/>
</dbReference>
<feature type="compositionally biased region" description="Basic and acidic residues" evidence="10">
    <location>
        <begin position="102"/>
        <end position="118"/>
    </location>
</feature>
<comment type="similarity">
    <text evidence="9">Belongs to the TatB family.</text>
</comment>
<dbReference type="GO" id="GO:0008320">
    <property type="term" value="F:protein transmembrane transporter activity"/>
    <property type="evidence" value="ECO:0007669"/>
    <property type="project" value="UniProtKB-UniRule"/>
</dbReference>
<dbReference type="InterPro" id="IPR018448">
    <property type="entry name" value="TatB"/>
</dbReference>
<evidence type="ECO:0000256" key="11">
    <source>
        <dbReference type="SAM" id="Phobius"/>
    </source>
</evidence>
<feature type="compositionally biased region" description="Low complexity" evidence="10">
    <location>
        <begin position="188"/>
        <end position="240"/>
    </location>
</feature>
<name>A0A2T5V8G1_9HYPH</name>
<evidence type="ECO:0000256" key="3">
    <source>
        <dbReference type="ARBA" id="ARBA00022475"/>
    </source>
</evidence>
<evidence type="ECO:0000256" key="10">
    <source>
        <dbReference type="SAM" id="MobiDB-lite"/>
    </source>
</evidence>
<dbReference type="GO" id="GO:0043953">
    <property type="term" value="P:protein transport by the Tat complex"/>
    <property type="evidence" value="ECO:0007669"/>
    <property type="project" value="UniProtKB-UniRule"/>
</dbReference>
<comment type="caution">
    <text evidence="12">The sequence shown here is derived from an EMBL/GenBank/DDBJ whole genome shotgun (WGS) entry which is preliminary data.</text>
</comment>
<feature type="compositionally biased region" description="Low complexity" evidence="10">
    <location>
        <begin position="149"/>
        <end position="181"/>
    </location>
</feature>
<evidence type="ECO:0000256" key="1">
    <source>
        <dbReference type="ARBA" id="ARBA00004167"/>
    </source>
</evidence>
<dbReference type="Gene3D" id="1.20.5.3310">
    <property type="match status" value="1"/>
</dbReference>
<evidence type="ECO:0000256" key="7">
    <source>
        <dbReference type="ARBA" id="ARBA00023010"/>
    </source>
</evidence>
<comment type="subcellular location">
    <subcellularLocation>
        <location evidence="9">Cell membrane</location>
        <topology evidence="9">Single-pass membrane protein</topology>
    </subcellularLocation>
    <subcellularLocation>
        <location evidence="1">Membrane</location>
        <topology evidence="1">Single-pass membrane protein</topology>
    </subcellularLocation>
</comment>
<protein>
    <recommendedName>
        <fullName evidence="9">Sec-independent protein translocase protein TatB</fullName>
    </recommendedName>
</protein>
<comment type="function">
    <text evidence="9">Part of the twin-arginine translocation (Tat) system that transports large folded proteins containing a characteristic twin-arginine motif in their signal peptide across membranes. Together with TatC, TatB is part of a receptor directly interacting with Tat signal peptides. TatB may form an oligomeric binding site that transiently accommodates folded Tat precursor proteins before their translocation.</text>
</comment>
<accession>A0A2T5V8G1</accession>
<keyword evidence="7 9" id="KW-0811">Translocation</keyword>
<feature type="transmembrane region" description="Helical" evidence="11">
    <location>
        <begin position="6"/>
        <end position="25"/>
    </location>
</feature>
<dbReference type="EMBL" id="QAYG01000005">
    <property type="protein sequence ID" value="PTW60043.1"/>
    <property type="molecule type" value="Genomic_DNA"/>
</dbReference>
<sequence length="252" mass="25970">MFDIGWTELLVVACIAIIVVGPKDLPRMLRTFGQMVGKLRRMANEFQSTFNDALREAEKQADIDEMRKQVEEVGNFDPLGDIKKSIEPIKKAGDDLAKDVNKRIDTGEAPQKVEDKPVEPAVPAEKSGDVAVASKAPVAETPVSEDAPAKPTSATGAKTKATRAKASATSKAPTTSKASATKKPDSRSTTTKSASSTKAATAKSGAAKPAAAKSTKSATAKKTAGTAKAKTTAAKAATPAVGGDKSDAGSTS</sequence>
<evidence type="ECO:0000256" key="8">
    <source>
        <dbReference type="ARBA" id="ARBA00023136"/>
    </source>
</evidence>
<keyword evidence="8 9" id="KW-0472">Membrane</keyword>
<dbReference type="HAMAP" id="MF_00237">
    <property type="entry name" value="TatB"/>
    <property type="match status" value="1"/>
</dbReference>
<evidence type="ECO:0000256" key="4">
    <source>
        <dbReference type="ARBA" id="ARBA00022692"/>
    </source>
</evidence>
<dbReference type="AlphaFoldDB" id="A0A2T5V8G1"/>
<comment type="subunit">
    <text evidence="9">The Tat system comprises two distinct complexes: a TatABC complex, containing multiple copies of TatA, TatB and TatC subunits, and a separate TatA complex, containing only TatA subunits. Substrates initially bind to the TatABC complex, which probably triggers association of the separate TatA complex to form the active translocon.</text>
</comment>
<dbReference type="PANTHER" id="PTHR33162:SF1">
    <property type="entry name" value="SEC-INDEPENDENT PROTEIN TRANSLOCASE PROTEIN TATA, CHLOROPLASTIC"/>
    <property type="match status" value="1"/>
</dbReference>
<evidence type="ECO:0000256" key="6">
    <source>
        <dbReference type="ARBA" id="ARBA00022989"/>
    </source>
</evidence>
<keyword evidence="4 9" id="KW-0812">Transmembrane</keyword>
<evidence type="ECO:0000256" key="2">
    <source>
        <dbReference type="ARBA" id="ARBA00022448"/>
    </source>
</evidence>
<evidence type="ECO:0000256" key="9">
    <source>
        <dbReference type="HAMAP-Rule" id="MF_00237"/>
    </source>
</evidence>
<evidence type="ECO:0000313" key="12">
    <source>
        <dbReference type="EMBL" id="PTW60043.1"/>
    </source>
</evidence>
<keyword evidence="2 9" id="KW-0813">Transport</keyword>
<dbReference type="Pfam" id="PF02416">
    <property type="entry name" value="TatA_B_E"/>
    <property type="match status" value="1"/>
</dbReference>
<gene>
    <name evidence="9" type="primary">tatB</name>
    <name evidence="12" type="ORF">C8N35_10543</name>
</gene>
<organism evidence="12 13">
    <name type="scientific">Breoghania corrubedonensis</name>
    <dbReference type="NCBI Taxonomy" id="665038"/>
    <lineage>
        <taxon>Bacteria</taxon>
        <taxon>Pseudomonadati</taxon>
        <taxon>Pseudomonadota</taxon>
        <taxon>Alphaproteobacteria</taxon>
        <taxon>Hyphomicrobiales</taxon>
        <taxon>Stappiaceae</taxon>
        <taxon>Breoghania</taxon>
    </lineage>
</organism>
<reference evidence="12 13" key="1">
    <citation type="submission" date="2018-04" db="EMBL/GenBank/DDBJ databases">
        <title>Genomic Encyclopedia of Archaeal and Bacterial Type Strains, Phase II (KMG-II): from individual species to whole genera.</title>
        <authorList>
            <person name="Goeker M."/>
        </authorList>
    </citation>
    <scope>NUCLEOTIDE SEQUENCE [LARGE SCALE GENOMIC DNA]</scope>
    <source>
        <strain evidence="12 13">DSM 23382</strain>
    </source>
</reference>
<feature type="region of interest" description="Disordered" evidence="10">
    <location>
        <begin position="102"/>
        <end position="252"/>
    </location>
</feature>
<dbReference type="NCBIfam" id="TIGR01410">
    <property type="entry name" value="tatB"/>
    <property type="match status" value="1"/>
</dbReference>